<comment type="caution">
    <text evidence="2">The sequence shown here is derived from an EMBL/GenBank/DDBJ whole genome shotgun (WGS) entry which is preliminary data.</text>
</comment>
<dbReference type="EMBL" id="JACXYY010000006">
    <property type="protein sequence ID" value="MBD3915895.1"/>
    <property type="molecule type" value="Genomic_DNA"/>
</dbReference>
<gene>
    <name evidence="2" type="ORF">IEZ25_14820</name>
</gene>
<reference evidence="2 3" key="1">
    <citation type="submission" date="2020-09" db="EMBL/GenBank/DDBJ databases">
        <title>novel species in genus Nocardioides.</title>
        <authorList>
            <person name="Zhang G."/>
        </authorList>
    </citation>
    <scope>NUCLEOTIDE SEQUENCE [LARGE SCALE GENOMIC DNA]</scope>
    <source>
        <strain evidence="2 3">19197</strain>
    </source>
</reference>
<evidence type="ECO:0008006" key="4">
    <source>
        <dbReference type="Google" id="ProtNLM"/>
    </source>
</evidence>
<dbReference type="Proteomes" id="UP000649289">
    <property type="component" value="Unassembled WGS sequence"/>
</dbReference>
<sequence length="163" mass="16788">MRAPRRGESLISSAEGDIIRSGAPTSGVLVPVASSGNIAAPHAQALIQPPRQPPNQPPSQPSHGLDLVTILTLIIAAIAAIGGLGAGVSAVAEWLEPEPVAVVACSAYVDDIRDLVEDGAPPELFTSWHEAELEGRCGDADDIATTWYEVIYQDDPSGSGSGS</sequence>
<proteinExistence type="predicted"/>
<accession>A0ABR8MJY9</accession>
<protein>
    <recommendedName>
        <fullName evidence="4">DUF732 domain-containing protein</fullName>
    </recommendedName>
</protein>
<organism evidence="2 3">
    <name type="scientific">Nocardioides hwasunensis</name>
    <dbReference type="NCBI Taxonomy" id="397258"/>
    <lineage>
        <taxon>Bacteria</taxon>
        <taxon>Bacillati</taxon>
        <taxon>Actinomycetota</taxon>
        <taxon>Actinomycetes</taxon>
        <taxon>Propionibacteriales</taxon>
        <taxon>Nocardioidaceae</taxon>
        <taxon>Nocardioides</taxon>
    </lineage>
</organism>
<evidence type="ECO:0000313" key="3">
    <source>
        <dbReference type="Proteomes" id="UP000649289"/>
    </source>
</evidence>
<name>A0ABR8MJY9_9ACTN</name>
<feature type="region of interest" description="Disordered" evidence="1">
    <location>
        <begin position="1"/>
        <end position="22"/>
    </location>
</feature>
<dbReference type="RefSeq" id="WP_191200233.1">
    <property type="nucleotide sequence ID" value="NZ_BAAAPA010000006.1"/>
</dbReference>
<evidence type="ECO:0000313" key="2">
    <source>
        <dbReference type="EMBL" id="MBD3915895.1"/>
    </source>
</evidence>
<evidence type="ECO:0000256" key="1">
    <source>
        <dbReference type="SAM" id="MobiDB-lite"/>
    </source>
</evidence>
<keyword evidence="3" id="KW-1185">Reference proteome</keyword>